<feature type="region of interest" description="Disordered" evidence="1">
    <location>
        <begin position="25"/>
        <end position="67"/>
    </location>
</feature>
<name>A0A6C0AMB3_9ZZZZ</name>
<reference evidence="2" key="1">
    <citation type="journal article" date="2020" name="Nature">
        <title>Giant virus diversity and host interactions through global metagenomics.</title>
        <authorList>
            <person name="Schulz F."/>
            <person name="Roux S."/>
            <person name="Paez-Espino D."/>
            <person name="Jungbluth S."/>
            <person name="Walsh D.A."/>
            <person name="Denef V.J."/>
            <person name="McMahon K.D."/>
            <person name="Konstantinidis K.T."/>
            <person name="Eloe-Fadrosh E.A."/>
            <person name="Kyrpides N.C."/>
            <person name="Woyke T."/>
        </authorList>
    </citation>
    <scope>NUCLEOTIDE SEQUENCE</scope>
    <source>
        <strain evidence="2">GVMAG-S-1101161-73</strain>
    </source>
</reference>
<accession>A0A6C0AMB3</accession>
<evidence type="ECO:0000313" key="2">
    <source>
        <dbReference type="EMBL" id="QHS80957.1"/>
    </source>
</evidence>
<feature type="compositionally biased region" description="Low complexity" evidence="1">
    <location>
        <begin position="36"/>
        <end position="51"/>
    </location>
</feature>
<evidence type="ECO:0000256" key="1">
    <source>
        <dbReference type="SAM" id="MobiDB-lite"/>
    </source>
</evidence>
<dbReference type="AlphaFoldDB" id="A0A6C0AMB3"/>
<proteinExistence type="predicted"/>
<organism evidence="2">
    <name type="scientific">viral metagenome</name>
    <dbReference type="NCBI Taxonomy" id="1070528"/>
    <lineage>
        <taxon>unclassified sequences</taxon>
        <taxon>metagenomes</taxon>
        <taxon>organismal metagenomes</taxon>
    </lineage>
</organism>
<protein>
    <submittedName>
        <fullName evidence="2">Uncharacterized protein</fullName>
    </submittedName>
</protein>
<sequence>MEAELCIALYTIFCCSVCCPDKKPLTSQEPVVTRNPGTSGSPKTSGTPGSSMVRPNSVYESPLKNQS</sequence>
<dbReference type="EMBL" id="MN740728">
    <property type="protein sequence ID" value="QHS80957.1"/>
    <property type="molecule type" value="Genomic_DNA"/>
</dbReference>